<feature type="domain" description="Purine catabolism PurC-like" evidence="2">
    <location>
        <begin position="5"/>
        <end position="124"/>
    </location>
</feature>
<dbReference type="Proteomes" id="UP000650466">
    <property type="component" value="Unassembled WGS sequence"/>
</dbReference>
<dbReference type="EMBL" id="JACVVD010000014">
    <property type="protein sequence ID" value="MBD0383963.1"/>
    <property type="molecule type" value="Genomic_DNA"/>
</dbReference>
<dbReference type="InterPro" id="IPR041522">
    <property type="entry name" value="CdaR_GGDEF"/>
</dbReference>
<dbReference type="InterPro" id="IPR051448">
    <property type="entry name" value="CdaR-like_regulators"/>
</dbReference>
<evidence type="ECO:0000256" key="1">
    <source>
        <dbReference type="ARBA" id="ARBA00006754"/>
    </source>
</evidence>
<comment type="similarity">
    <text evidence="1">Belongs to the CdaR family.</text>
</comment>
<evidence type="ECO:0000313" key="6">
    <source>
        <dbReference type="Proteomes" id="UP000650466"/>
    </source>
</evidence>
<dbReference type="PANTHER" id="PTHR33744">
    <property type="entry name" value="CARBOHYDRATE DIACID REGULATOR"/>
    <property type="match status" value="1"/>
</dbReference>
<protein>
    <submittedName>
        <fullName evidence="5">PucR family transcriptional regulator</fullName>
    </submittedName>
</protein>
<sequence length="554" mass="63945">MRLSELLDLPVFNGASLVAGNQGIEREVNTVNMMDAPDIIHFLKKNELLVTTAFHFKDDLHSLLHLIKEMEKQDCSGLGIKTKRFLDQIPDEAVSLANELQLPLLELPIQTSLGDIVNKSLSHILDIRTNELHNAMQTHQQFTNHIMSGQGINKILESLSSLIHLPVVLLNHHLRPAVNNFNQPSIFEHLETLITSGHHLHFSKTTISTFSLLNETRDTITLFPVYSHKQYSYLCILGFIPLSDRSTFLTVEQATNVIAFELMKENALKQNRRRIENEFFTNFINGSFSTNEEIISRGKEFGLLNEQRYVCAVGKLDITEKNISFMQYQSEQELIYDKIESELQLFHQKIHLFTTDHSYILLMQLKGGWKDIEQPFFSLLETLQTKIAIHCQEELSFGISNYAQQLIHIPISYKEATDALYYGNMSGKKKFIEIYQPKEVPEILRMVPYEHLIKFYSDTFQAFANDPNKDHQILLQTLSVYLETHCHLAETAKRLYVHRNTVIYRLEKCEEIIGRSLKEADETLRLRLAFRIKALIQGNSTLDHKSKEMKSSNI</sequence>
<comment type="caution">
    <text evidence="5">The sequence shown here is derived from an EMBL/GenBank/DDBJ whole genome shotgun (WGS) entry which is preliminary data.</text>
</comment>
<dbReference type="RefSeq" id="WP_188177742.1">
    <property type="nucleotide sequence ID" value="NZ_JACVVD010000014.1"/>
</dbReference>
<dbReference type="AlphaFoldDB" id="A0A926KXC1"/>
<dbReference type="Pfam" id="PF17853">
    <property type="entry name" value="GGDEF_2"/>
    <property type="match status" value="1"/>
</dbReference>
<feature type="domain" description="PucR C-terminal helix-turn-helix" evidence="3">
    <location>
        <begin position="474"/>
        <end position="532"/>
    </location>
</feature>
<feature type="domain" description="CdaR GGDEF-like" evidence="4">
    <location>
        <begin position="290"/>
        <end position="420"/>
    </location>
</feature>
<dbReference type="Pfam" id="PF13556">
    <property type="entry name" value="HTH_30"/>
    <property type="match status" value="1"/>
</dbReference>
<dbReference type="Pfam" id="PF07905">
    <property type="entry name" value="PucR"/>
    <property type="match status" value="1"/>
</dbReference>
<keyword evidence="6" id="KW-1185">Reference proteome</keyword>
<dbReference type="InterPro" id="IPR012914">
    <property type="entry name" value="PucR_dom"/>
</dbReference>
<accession>A0A926KXC1</accession>
<dbReference type="InterPro" id="IPR042070">
    <property type="entry name" value="PucR_C-HTH_sf"/>
</dbReference>
<evidence type="ECO:0000313" key="5">
    <source>
        <dbReference type="EMBL" id="MBD0383963.1"/>
    </source>
</evidence>
<evidence type="ECO:0000259" key="3">
    <source>
        <dbReference type="Pfam" id="PF13556"/>
    </source>
</evidence>
<reference evidence="5" key="1">
    <citation type="submission" date="2020-09" db="EMBL/GenBank/DDBJ databases">
        <title>Draft Genome Sequence of Paenibacillus sp. WST5.</title>
        <authorList>
            <person name="Bao Z."/>
        </authorList>
    </citation>
    <scope>NUCLEOTIDE SEQUENCE</scope>
    <source>
        <strain evidence="5">WST5</strain>
    </source>
</reference>
<evidence type="ECO:0000259" key="4">
    <source>
        <dbReference type="Pfam" id="PF17853"/>
    </source>
</evidence>
<dbReference type="PANTHER" id="PTHR33744:SF1">
    <property type="entry name" value="DNA-BINDING TRANSCRIPTIONAL ACTIVATOR ADER"/>
    <property type="match status" value="1"/>
</dbReference>
<dbReference type="Gene3D" id="1.10.10.2840">
    <property type="entry name" value="PucR C-terminal helix-turn-helix domain"/>
    <property type="match status" value="1"/>
</dbReference>
<evidence type="ECO:0000259" key="2">
    <source>
        <dbReference type="Pfam" id="PF07905"/>
    </source>
</evidence>
<gene>
    <name evidence="5" type="ORF">ICC18_28310</name>
</gene>
<proteinExistence type="inferred from homology"/>
<dbReference type="InterPro" id="IPR025736">
    <property type="entry name" value="PucR_C-HTH_dom"/>
</dbReference>
<name>A0A926KXC1_9BACL</name>
<organism evidence="5 6">
    <name type="scientific">Paenibacillus sedimenti</name>
    <dbReference type="NCBI Taxonomy" id="2770274"/>
    <lineage>
        <taxon>Bacteria</taxon>
        <taxon>Bacillati</taxon>
        <taxon>Bacillota</taxon>
        <taxon>Bacilli</taxon>
        <taxon>Bacillales</taxon>
        <taxon>Paenibacillaceae</taxon>
        <taxon>Paenibacillus</taxon>
    </lineage>
</organism>